<name>A0ACB8QWV6_9AGAM</name>
<reference evidence="1" key="1">
    <citation type="submission" date="2021-02" db="EMBL/GenBank/DDBJ databases">
        <authorList>
            <consortium name="DOE Joint Genome Institute"/>
            <person name="Ahrendt S."/>
            <person name="Looney B.P."/>
            <person name="Miyauchi S."/>
            <person name="Morin E."/>
            <person name="Drula E."/>
            <person name="Courty P.E."/>
            <person name="Chicoki N."/>
            <person name="Fauchery L."/>
            <person name="Kohler A."/>
            <person name="Kuo A."/>
            <person name="Labutti K."/>
            <person name="Pangilinan J."/>
            <person name="Lipzen A."/>
            <person name="Riley R."/>
            <person name="Andreopoulos W."/>
            <person name="He G."/>
            <person name="Johnson J."/>
            <person name="Barry K.W."/>
            <person name="Grigoriev I.V."/>
            <person name="Nagy L."/>
            <person name="Hibbett D."/>
            <person name="Henrissat B."/>
            <person name="Matheny P.B."/>
            <person name="Labbe J."/>
            <person name="Martin F."/>
        </authorList>
    </citation>
    <scope>NUCLEOTIDE SEQUENCE</scope>
    <source>
        <strain evidence="1">EC-137</strain>
    </source>
</reference>
<proteinExistence type="predicted"/>
<evidence type="ECO:0000313" key="2">
    <source>
        <dbReference type="Proteomes" id="UP000814128"/>
    </source>
</evidence>
<sequence length="368" mass="41036">MINTVSHIFQPLQVGPHDLQHRIVLAPLTRNRATADHIPTSLMREYYAQRASTPGTLLITEATPVAECAGGMRNVPGIWNEAQIEGWRTIVDAVHDKGSFIWLQLWALGRAGYPEVLAEHNYPYVSASAIKLKDRTVVPRALTILEIKKYVELFATAARNARRAGFDGVEMHGANGYLIDQFLQSVSNERTDEYGGSIENRIRFADEVVDAVVDAIGADRTAIRLSPWSVYQDMCMPDPVPTFDTLLRRIDTKHPTLAYIHIVEPDAYGADRVAPGVQRSNAFVDAIRLPRPVVHTNGLTRISALEMTKADGVLAGFGRAFLANPDLPRRLEKDLPLNDVDYTTFYFGDHKGYTDYPFYDEGEVKAKA</sequence>
<dbReference type="Proteomes" id="UP000814128">
    <property type="component" value="Unassembled WGS sequence"/>
</dbReference>
<accession>A0ACB8QWV6</accession>
<organism evidence="1 2">
    <name type="scientific">Vararia minispora EC-137</name>
    <dbReference type="NCBI Taxonomy" id="1314806"/>
    <lineage>
        <taxon>Eukaryota</taxon>
        <taxon>Fungi</taxon>
        <taxon>Dikarya</taxon>
        <taxon>Basidiomycota</taxon>
        <taxon>Agaricomycotina</taxon>
        <taxon>Agaricomycetes</taxon>
        <taxon>Russulales</taxon>
        <taxon>Lachnocladiaceae</taxon>
        <taxon>Vararia</taxon>
    </lineage>
</organism>
<evidence type="ECO:0000313" key="1">
    <source>
        <dbReference type="EMBL" id="KAI0036283.1"/>
    </source>
</evidence>
<reference evidence="1" key="2">
    <citation type="journal article" date="2022" name="New Phytol.">
        <title>Evolutionary transition to the ectomycorrhizal habit in the genomes of a hyperdiverse lineage of mushroom-forming fungi.</title>
        <authorList>
            <person name="Looney B."/>
            <person name="Miyauchi S."/>
            <person name="Morin E."/>
            <person name="Drula E."/>
            <person name="Courty P.E."/>
            <person name="Kohler A."/>
            <person name="Kuo A."/>
            <person name="LaButti K."/>
            <person name="Pangilinan J."/>
            <person name="Lipzen A."/>
            <person name="Riley R."/>
            <person name="Andreopoulos W."/>
            <person name="He G."/>
            <person name="Johnson J."/>
            <person name="Nolan M."/>
            <person name="Tritt A."/>
            <person name="Barry K.W."/>
            <person name="Grigoriev I.V."/>
            <person name="Nagy L.G."/>
            <person name="Hibbett D."/>
            <person name="Henrissat B."/>
            <person name="Matheny P.B."/>
            <person name="Labbe J."/>
            <person name="Martin F.M."/>
        </authorList>
    </citation>
    <scope>NUCLEOTIDE SEQUENCE</scope>
    <source>
        <strain evidence="1">EC-137</strain>
    </source>
</reference>
<dbReference type="EMBL" id="MU273473">
    <property type="protein sequence ID" value="KAI0036283.1"/>
    <property type="molecule type" value="Genomic_DNA"/>
</dbReference>
<comment type="caution">
    <text evidence="1">The sequence shown here is derived from an EMBL/GenBank/DDBJ whole genome shotgun (WGS) entry which is preliminary data.</text>
</comment>
<protein>
    <submittedName>
        <fullName evidence="1">NADPH2 dehydrogenase chain OYE2</fullName>
    </submittedName>
</protein>
<keyword evidence="2" id="KW-1185">Reference proteome</keyword>
<gene>
    <name evidence="1" type="ORF">K488DRAFT_41509</name>
</gene>